<dbReference type="SMART" id="SM00448">
    <property type="entry name" value="REC"/>
    <property type="match status" value="1"/>
</dbReference>
<evidence type="ECO:0000256" key="1">
    <source>
        <dbReference type="ARBA" id="ARBA00022553"/>
    </source>
</evidence>
<dbReference type="OrthoDB" id="9127033at2"/>
<feature type="domain" description="HTH crp-type" evidence="9">
    <location>
        <begin position="274"/>
        <end position="342"/>
    </location>
</feature>
<dbReference type="PROSITE" id="PS51063">
    <property type="entry name" value="HTH_CRP_2"/>
    <property type="match status" value="1"/>
</dbReference>
<dbReference type="GO" id="GO:0000976">
    <property type="term" value="F:transcription cis-regulatory region binding"/>
    <property type="evidence" value="ECO:0007669"/>
    <property type="project" value="TreeGrafter"/>
</dbReference>
<dbReference type="Pfam" id="PF00027">
    <property type="entry name" value="cNMP_binding"/>
    <property type="match status" value="1"/>
</dbReference>
<dbReference type="PANTHER" id="PTHR48111:SF1">
    <property type="entry name" value="TWO-COMPONENT RESPONSE REGULATOR ORR33"/>
    <property type="match status" value="1"/>
</dbReference>
<evidence type="ECO:0000313" key="10">
    <source>
        <dbReference type="EMBL" id="OYQ43075.1"/>
    </source>
</evidence>
<dbReference type="InterPro" id="IPR012318">
    <property type="entry name" value="HTH_CRP"/>
</dbReference>
<keyword evidence="2" id="KW-0902">Two-component regulatory system</keyword>
<evidence type="ECO:0000256" key="2">
    <source>
        <dbReference type="ARBA" id="ARBA00023012"/>
    </source>
</evidence>
<keyword evidence="4" id="KW-0238">DNA-binding</keyword>
<protein>
    <submittedName>
        <fullName evidence="10">Transcriptional regulator</fullName>
    </submittedName>
</protein>
<dbReference type="Pfam" id="PF13545">
    <property type="entry name" value="HTH_Crp_2"/>
    <property type="match status" value="1"/>
</dbReference>
<dbReference type="InterPro" id="IPR014710">
    <property type="entry name" value="RmlC-like_jellyroll"/>
</dbReference>
<dbReference type="InterPro" id="IPR011006">
    <property type="entry name" value="CheY-like_superfamily"/>
</dbReference>
<dbReference type="Proteomes" id="UP000216605">
    <property type="component" value="Unassembled WGS sequence"/>
</dbReference>
<dbReference type="GO" id="GO:0003700">
    <property type="term" value="F:DNA-binding transcription factor activity"/>
    <property type="evidence" value="ECO:0007669"/>
    <property type="project" value="InterPro"/>
</dbReference>
<dbReference type="PANTHER" id="PTHR48111">
    <property type="entry name" value="REGULATOR OF RPOS"/>
    <property type="match status" value="1"/>
</dbReference>
<dbReference type="Pfam" id="PF00072">
    <property type="entry name" value="Response_reg"/>
    <property type="match status" value="1"/>
</dbReference>
<accession>A0A255ZQC1</accession>
<dbReference type="PROSITE" id="PS50110">
    <property type="entry name" value="RESPONSE_REGULATORY"/>
    <property type="match status" value="1"/>
</dbReference>
<dbReference type="GO" id="GO:0005829">
    <property type="term" value="C:cytosol"/>
    <property type="evidence" value="ECO:0007669"/>
    <property type="project" value="TreeGrafter"/>
</dbReference>
<dbReference type="GO" id="GO:0032993">
    <property type="term" value="C:protein-DNA complex"/>
    <property type="evidence" value="ECO:0007669"/>
    <property type="project" value="TreeGrafter"/>
</dbReference>
<evidence type="ECO:0000256" key="4">
    <source>
        <dbReference type="ARBA" id="ARBA00023125"/>
    </source>
</evidence>
<feature type="modified residue" description="4-aspartylphosphate" evidence="6">
    <location>
        <position position="52"/>
    </location>
</feature>
<dbReference type="SUPFAM" id="SSF46785">
    <property type="entry name" value="Winged helix' DNA-binding domain"/>
    <property type="match status" value="1"/>
</dbReference>
<feature type="domain" description="Cyclic nucleotide-binding" evidence="7">
    <location>
        <begin position="147"/>
        <end position="243"/>
    </location>
</feature>
<sequence>MTKVLIIEDNNDIRENVIEILELSGYEVYEASNGKEGIELAVKHQPDIVLCDIMMPEVDGYGVLEALNDNEQTRATPFIFLTAKAERPDIRRGMELGADDYLTKPFDDTELLRAVESRLKKKEIHQLFYGQTPEKLNEVVSKKDGLEELKQIMQERSSRKFKKNQHIHYEGDRVTGIYFIISGRVKTVKLTEDGRELITGIHKANDYLDISIILSNDTYNDTAIALEDTELSFLPVEQLDRLLYLYPDIGVKFIKLLANNIQEKEQRLLQIAYASVRKRIAETIVRLLNQHSNDGKSIKISRDDLAALSGTAPETVSRTLTDFKSEGLIDKEGSTLHVLNFDKLNRLKN</sequence>
<organism evidence="10 11">
    <name type="scientific">Flavobacterium cyanobacteriorum</name>
    <dbReference type="NCBI Taxonomy" id="2022802"/>
    <lineage>
        <taxon>Bacteria</taxon>
        <taxon>Pseudomonadati</taxon>
        <taxon>Bacteroidota</taxon>
        <taxon>Flavobacteriia</taxon>
        <taxon>Flavobacteriales</taxon>
        <taxon>Flavobacteriaceae</taxon>
        <taxon>Flavobacterium</taxon>
    </lineage>
</organism>
<comment type="caution">
    <text evidence="10">The sequence shown here is derived from an EMBL/GenBank/DDBJ whole genome shotgun (WGS) entry which is preliminary data.</text>
</comment>
<dbReference type="GO" id="GO:0000156">
    <property type="term" value="F:phosphorelay response regulator activity"/>
    <property type="evidence" value="ECO:0007669"/>
    <property type="project" value="TreeGrafter"/>
</dbReference>
<dbReference type="InterPro" id="IPR018335">
    <property type="entry name" value="Tscrpt_reg_HTH_Crp-type_CS"/>
</dbReference>
<dbReference type="EMBL" id="NOXV01000186">
    <property type="protein sequence ID" value="OYQ43075.1"/>
    <property type="molecule type" value="Genomic_DNA"/>
</dbReference>
<evidence type="ECO:0000259" key="8">
    <source>
        <dbReference type="PROSITE" id="PS50110"/>
    </source>
</evidence>
<dbReference type="SUPFAM" id="SSF51206">
    <property type="entry name" value="cAMP-binding domain-like"/>
    <property type="match status" value="1"/>
</dbReference>
<dbReference type="InterPro" id="IPR001789">
    <property type="entry name" value="Sig_transdc_resp-reg_receiver"/>
</dbReference>
<keyword evidence="1 6" id="KW-0597">Phosphoprotein</keyword>
<dbReference type="CDD" id="cd17574">
    <property type="entry name" value="REC_OmpR"/>
    <property type="match status" value="1"/>
</dbReference>
<evidence type="ECO:0000256" key="6">
    <source>
        <dbReference type="PROSITE-ProRule" id="PRU00169"/>
    </source>
</evidence>
<dbReference type="SMART" id="SM00100">
    <property type="entry name" value="cNMP"/>
    <property type="match status" value="1"/>
</dbReference>
<dbReference type="PRINTS" id="PR00034">
    <property type="entry name" value="HTHCRP"/>
</dbReference>
<dbReference type="PROSITE" id="PS00042">
    <property type="entry name" value="HTH_CRP_1"/>
    <property type="match status" value="1"/>
</dbReference>
<evidence type="ECO:0000259" key="9">
    <source>
        <dbReference type="PROSITE" id="PS51063"/>
    </source>
</evidence>
<dbReference type="Gene3D" id="1.10.10.10">
    <property type="entry name" value="Winged helix-like DNA-binding domain superfamily/Winged helix DNA-binding domain"/>
    <property type="match status" value="1"/>
</dbReference>
<dbReference type="AlphaFoldDB" id="A0A255ZQC1"/>
<dbReference type="Gene3D" id="3.40.50.2300">
    <property type="match status" value="1"/>
</dbReference>
<evidence type="ECO:0000259" key="7">
    <source>
        <dbReference type="PROSITE" id="PS50042"/>
    </source>
</evidence>
<dbReference type="InterPro" id="IPR018490">
    <property type="entry name" value="cNMP-bd_dom_sf"/>
</dbReference>
<gene>
    <name evidence="10" type="ORF">CHU92_03700</name>
</gene>
<feature type="domain" description="Response regulatory" evidence="8">
    <location>
        <begin position="3"/>
        <end position="119"/>
    </location>
</feature>
<dbReference type="SUPFAM" id="SSF52172">
    <property type="entry name" value="CheY-like"/>
    <property type="match status" value="1"/>
</dbReference>
<name>A0A255ZQC1_9FLAO</name>
<proteinExistence type="predicted"/>
<dbReference type="CDD" id="cd00038">
    <property type="entry name" value="CAP_ED"/>
    <property type="match status" value="1"/>
</dbReference>
<dbReference type="InterPro" id="IPR000595">
    <property type="entry name" value="cNMP-bd_dom"/>
</dbReference>
<keyword evidence="3" id="KW-0805">Transcription regulation</keyword>
<keyword evidence="5" id="KW-0804">Transcription</keyword>
<evidence type="ECO:0000256" key="3">
    <source>
        <dbReference type="ARBA" id="ARBA00023015"/>
    </source>
</evidence>
<evidence type="ECO:0000256" key="5">
    <source>
        <dbReference type="ARBA" id="ARBA00023163"/>
    </source>
</evidence>
<dbReference type="RefSeq" id="WP_094412729.1">
    <property type="nucleotide sequence ID" value="NZ_NOXV01000186.1"/>
</dbReference>
<dbReference type="SMART" id="SM00419">
    <property type="entry name" value="HTH_CRP"/>
    <property type="match status" value="1"/>
</dbReference>
<dbReference type="InterPro" id="IPR036388">
    <property type="entry name" value="WH-like_DNA-bd_sf"/>
</dbReference>
<dbReference type="PROSITE" id="PS50042">
    <property type="entry name" value="CNMP_BINDING_3"/>
    <property type="match status" value="1"/>
</dbReference>
<dbReference type="InterPro" id="IPR036390">
    <property type="entry name" value="WH_DNA-bd_sf"/>
</dbReference>
<reference evidence="10 11" key="1">
    <citation type="submission" date="2017-07" db="EMBL/GenBank/DDBJ databases">
        <title>Flavobacterium cyanobacteriorum sp. nov., isolated from cyanobacterial aggregates in a eutrophic lake.</title>
        <authorList>
            <person name="Cai H."/>
        </authorList>
    </citation>
    <scope>NUCLEOTIDE SEQUENCE [LARGE SCALE GENOMIC DNA]</scope>
    <source>
        <strain evidence="10 11">TH021</strain>
    </source>
</reference>
<evidence type="ECO:0000313" key="11">
    <source>
        <dbReference type="Proteomes" id="UP000216605"/>
    </source>
</evidence>
<keyword evidence="11" id="KW-1185">Reference proteome</keyword>
<dbReference type="Gene3D" id="2.60.120.10">
    <property type="entry name" value="Jelly Rolls"/>
    <property type="match status" value="1"/>
</dbReference>
<dbReference type="InterPro" id="IPR039420">
    <property type="entry name" value="WalR-like"/>
</dbReference>